<keyword evidence="2" id="KW-0488">Methylation</keyword>
<dbReference type="GO" id="GO:0070180">
    <property type="term" value="F:large ribosomal subunit rRNA binding"/>
    <property type="evidence" value="ECO:0007669"/>
    <property type="project" value="TreeGrafter"/>
</dbReference>
<gene>
    <name evidence="11" type="ORF">RMAR1173_LOCUS20389</name>
</gene>
<dbReference type="SMART" id="SM00649">
    <property type="entry name" value="RL11"/>
    <property type="match status" value="1"/>
</dbReference>
<dbReference type="NCBIfam" id="TIGR01632">
    <property type="entry name" value="L11_bact"/>
    <property type="match status" value="1"/>
</dbReference>
<dbReference type="SUPFAM" id="SSF46906">
    <property type="entry name" value="Ribosomal protein L11, C-terminal domain"/>
    <property type="match status" value="1"/>
</dbReference>
<dbReference type="SUPFAM" id="SSF54747">
    <property type="entry name" value="Ribosomal L11/L12e N-terminal domain"/>
    <property type="match status" value="1"/>
</dbReference>
<evidence type="ECO:0000256" key="6">
    <source>
        <dbReference type="ARBA" id="ARBA00023274"/>
    </source>
</evidence>
<dbReference type="EMBL" id="HBHJ01030871">
    <property type="protein sequence ID" value="CAD9709396.1"/>
    <property type="molecule type" value="Transcribed_RNA"/>
</dbReference>
<evidence type="ECO:0000256" key="5">
    <source>
        <dbReference type="ARBA" id="ARBA00022980"/>
    </source>
</evidence>
<evidence type="ECO:0000256" key="2">
    <source>
        <dbReference type="ARBA" id="ARBA00022481"/>
    </source>
</evidence>
<dbReference type="InterPro" id="IPR036769">
    <property type="entry name" value="Ribosomal_uL11_C_sf"/>
</dbReference>
<evidence type="ECO:0000259" key="10">
    <source>
        <dbReference type="Pfam" id="PF03946"/>
    </source>
</evidence>
<dbReference type="FunFam" id="3.30.1550.10:FF:000006">
    <property type="entry name" value="50S ribosomal protein L11"/>
    <property type="match status" value="1"/>
</dbReference>
<keyword evidence="5 8" id="KW-0689">Ribosomal protein</keyword>
<name>A0A7S2STT6_9STRA</name>
<feature type="domain" description="Large ribosomal subunit protein uL11 C-terminal" evidence="9">
    <location>
        <begin position="71"/>
        <end position="141"/>
    </location>
</feature>
<dbReference type="GO" id="GO:0003735">
    <property type="term" value="F:structural constituent of ribosome"/>
    <property type="evidence" value="ECO:0007669"/>
    <property type="project" value="InterPro"/>
</dbReference>
<evidence type="ECO:0000259" key="9">
    <source>
        <dbReference type="Pfam" id="PF00298"/>
    </source>
</evidence>
<keyword evidence="3" id="KW-0699">rRNA-binding</keyword>
<dbReference type="InterPro" id="IPR006519">
    <property type="entry name" value="Ribosomal_uL11_bac-typ"/>
</dbReference>
<organism evidence="11">
    <name type="scientific">Rhizochromulina marina</name>
    <dbReference type="NCBI Taxonomy" id="1034831"/>
    <lineage>
        <taxon>Eukaryota</taxon>
        <taxon>Sar</taxon>
        <taxon>Stramenopiles</taxon>
        <taxon>Ochrophyta</taxon>
        <taxon>Dictyochophyceae</taxon>
        <taxon>Rhizochromulinales</taxon>
        <taxon>Rhizochromulina</taxon>
    </lineage>
</organism>
<evidence type="ECO:0000256" key="8">
    <source>
        <dbReference type="RuleBase" id="RU003978"/>
    </source>
</evidence>
<evidence type="ECO:0000256" key="1">
    <source>
        <dbReference type="ARBA" id="ARBA00010537"/>
    </source>
</evidence>
<dbReference type="Gene3D" id="1.10.10.250">
    <property type="entry name" value="Ribosomal protein L11, C-terminal domain"/>
    <property type="match status" value="1"/>
</dbReference>
<dbReference type="GO" id="GO:0006412">
    <property type="term" value="P:translation"/>
    <property type="evidence" value="ECO:0007669"/>
    <property type="project" value="InterPro"/>
</dbReference>
<dbReference type="AlphaFoldDB" id="A0A7S2STT6"/>
<dbReference type="PANTHER" id="PTHR11661">
    <property type="entry name" value="60S RIBOSOMAL PROTEIN L12"/>
    <property type="match status" value="1"/>
</dbReference>
<protein>
    <recommendedName>
        <fullName evidence="7">Large ribosomal subunit protein uL11m</fullName>
    </recommendedName>
</protein>
<evidence type="ECO:0000256" key="4">
    <source>
        <dbReference type="ARBA" id="ARBA00022884"/>
    </source>
</evidence>
<dbReference type="InterPro" id="IPR000911">
    <property type="entry name" value="Ribosomal_uL11"/>
</dbReference>
<reference evidence="11" key="1">
    <citation type="submission" date="2021-01" db="EMBL/GenBank/DDBJ databases">
        <authorList>
            <person name="Corre E."/>
            <person name="Pelletier E."/>
            <person name="Niang G."/>
            <person name="Scheremetjew M."/>
            <person name="Finn R."/>
            <person name="Kale V."/>
            <person name="Holt S."/>
            <person name="Cochrane G."/>
            <person name="Meng A."/>
            <person name="Brown T."/>
            <person name="Cohen L."/>
        </authorList>
    </citation>
    <scope>NUCLEOTIDE SEQUENCE</scope>
    <source>
        <strain evidence="11">CCMP1243</strain>
    </source>
</reference>
<keyword evidence="6 8" id="KW-0687">Ribonucleoprotein</keyword>
<dbReference type="InterPro" id="IPR020784">
    <property type="entry name" value="Ribosomal_uL11_N"/>
</dbReference>
<comment type="similarity">
    <text evidence="1 8">Belongs to the universal ribosomal protein uL11 family.</text>
</comment>
<evidence type="ECO:0000313" key="11">
    <source>
        <dbReference type="EMBL" id="CAD9709396.1"/>
    </source>
</evidence>
<dbReference type="FunFam" id="1.10.10.250:FF:000003">
    <property type="entry name" value="Mitochondrial ribosomal protein L11"/>
    <property type="match status" value="1"/>
</dbReference>
<dbReference type="Pfam" id="PF03946">
    <property type="entry name" value="Ribosomal_L11_N"/>
    <property type="match status" value="1"/>
</dbReference>
<feature type="domain" description="Large ribosomal subunit protein uL11 N-terminal" evidence="10">
    <location>
        <begin position="8"/>
        <end position="66"/>
    </location>
</feature>
<keyword evidence="4" id="KW-0694">RNA-binding</keyword>
<dbReference type="PANTHER" id="PTHR11661:SF1">
    <property type="entry name" value="LARGE RIBOSOMAL SUBUNIT PROTEIN UL11M"/>
    <property type="match status" value="1"/>
</dbReference>
<evidence type="ECO:0000256" key="7">
    <source>
        <dbReference type="ARBA" id="ARBA00040104"/>
    </source>
</evidence>
<dbReference type="GO" id="GO:0005762">
    <property type="term" value="C:mitochondrial large ribosomal subunit"/>
    <property type="evidence" value="ECO:0007669"/>
    <property type="project" value="TreeGrafter"/>
</dbReference>
<evidence type="ECO:0000256" key="3">
    <source>
        <dbReference type="ARBA" id="ARBA00022730"/>
    </source>
</evidence>
<dbReference type="Gene3D" id="3.30.1550.10">
    <property type="entry name" value="Ribosomal protein L11/L12, N-terminal domain"/>
    <property type="match status" value="1"/>
</dbReference>
<dbReference type="CDD" id="cd00349">
    <property type="entry name" value="Ribosomal_L11"/>
    <property type="match status" value="1"/>
</dbReference>
<dbReference type="HAMAP" id="MF_00736">
    <property type="entry name" value="Ribosomal_uL11"/>
    <property type="match status" value="1"/>
</dbReference>
<dbReference type="InterPro" id="IPR020783">
    <property type="entry name" value="Ribosomal_uL11_C"/>
</dbReference>
<dbReference type="Pfam" id="PF00298">
    <property type="entry name" value="Ribosomal_L11"/>
    <property type="match status" value="1"/>
</dbReference>
<sequence>MAGVARIVKLRVPAGSAKPGPAIGQALGPLGINMMEFCKAFNQATEQLAPNTPIPVRLTAMTNRTFTFVTKSPPTSWFLKRCAGIDKGAQRPGHSVVGSVSVQQVYEIAKAKQQDDHLQHLHLKSLCQSIIASATSMGIQVTNDRATSSS</sequence>
<proteinExistence type="inferred from homology"/>
<dbReference type="InterPro" id="IPR036796">
    <property type="entry name" value="Ribosomal_uL11_N_sf"/>
</dbReference>
<accession>A0A7S2STT6</accession>